<protein>
    <recommendedName>
        <fullName evidence="4">Zinc finger PHD-type domain-containing protein</fullName>
    </recommendedName>
</protein>
<dbReference type="PROSITE" id="PS01359">
    <property type="entry name" value="ZF_PHD_1"/>
    <property type="match status" value="1"/>
</dbReference>
<dbReference type="InterPro" id="IPR001965">
    <property type="entry name" value="Znf_PHD"/>
</dbReference>
<reference evidence="5" key="2">
    <citation type="submission" date="2020-11" db="EMBL/GenBank/DDBJ databases">
        <authorList>
            <person name="McCartney M.A."/>
            <person name="Auch B."/>
            <person name="Kono T."/>
            <person name="Mallez S."/>
            <person name="Becker A."/>
            <person name="Gohl D.M."/>
            <person name="Silverstein K.A.T."/>
            <person name="Koren S."/>
            <person name="Bechman K.B."/>
            <person name="Herman A."/>
            <person name="Abrahante J.E."/>
            <person name="Garbe J."/>
        </authorList>
    </citation>
    <scope>NUCLEOTIDE SEQUENCE</scope>
    <source>
        <strain evidence="5">Duluth1</strain>
        <tissue evidence="5">Whole animal</tissue>
    </source>
</reference>
<dbReference type="EMBL" id="JAIWYP010000004">
    <property type="protein sequence ID" value="KAH3843762.1"/>
    <property type="molecule type" value="Genomic_DNA"/>
</dbReference>
<name>A0A9D4KQZ9_DREPO</name>
<evidence type="ECO:0000256" key="2">
    <source>
        <dbReference type="ARBA" id="ARBA00022771"/>
    </source>
</evidence>
<evidence type="ECO:0000256" key="3">
    <source>
        <dbReference type="ARBA" id="ARBA00022833"/>
    </source>
</evidence>
<keyword evidence="1" id="KW-0479">Metal-binding</keyword>
<evidence type="ECO:0000256" key="1">
    <source>
        <dbReference type="ARBA" id="ARBA00022723"/>
    </source>
</evidence>
<keyword evidence="6" id="KW-1185">Reference proteome</keyword>
<feature type="domain" description="Zinc finger PHD-type" evidence="4">
    <location>
        <begin position="42"/>
        <end position="102"/>
    </location>
</feature>
<dbReference type="GO" id="GO:0008270">
    <property type="term" value="F:zinc ion binding"/>
    <property type="evidence" value="ECO:0007669"/>
    <property type="project" value="UniProtKB-KW"/>
</dbReference>
<evidence type="ECO:0000313" key="5">
    <source>
        <dbReference type="EMBL" id="KAH3843762.1"/>
    </source>
</evidence>
<proteinExistence type="predicted"/>
<dbReference type="Gene3D" id="3.30.40.10">
    <property type="entry name" value="Zinc/RING finger domain, C3HC4 (zinc finger)"/>
    <property type="match status" value="1"/>
</dbReference>
<dbReference type="InterPro" id="IPR013083">
    <property type="entry name" value="Znf_RING/FYVE/PHD"/>
</dbReference>
<dbReference type="Proteomes" id="UP000828390">
    <property type="component" value="Unassembled WGS sequence"/>
</dbReference>
<dbReference type="AlphaFoldDB" id="A0A9D4KQZ9"/>
<gene>
    <name evidence="5" type="ORF">DPMN_117293</name>
</gene>
<dbReference type="SMART" id="SM00249">
    <property type="entry name" value="PHD"/>
    <property type="match status" value="1"/>
</dbReference>
<evidence type="ECO:0000313" key="6">
    <source>
        <dbReference type="Proteomes" id="UP000828390"/>
    </source>
</evidence>
<accession>A0A9D4KQZ9</accession>
<comment type="caution">
    <text evidence="5">The sequence shown here is derived from an EMBL/GenBank/DDBJ whole genome shotgun (WGS) entry which is preliminary data.</text>
</comment>
<evidence type="ECO:0000259" key="4">
    <source>
        <dbReference type="SMART" id="SM00249"/>
    </source>
</evidence>
<keyword evidence="2" id="KW-0863">Zinc-finger</keyword>
<keyword evidence="3" id="KW-0862">Zinc</keyword>
<sequence length="123" mass="15164">MHSDVWKRKRNVLKSDWPGQRNRRKKRRSKKIEGNLLTRRFTCGVCCMRVRVLDERKGIVWFGCYEKVCGNRYHFECLNRSEQEYLRERMEEGERWYCKSCKPWLYCEELMVGPLCFSFTRFM</sequence>
<dbReference type="InterPro" id="IPR019786">
    <property type="entry name" value="Zinc_finger_PHD-type_CS"/>
</dbReference>
<organism evidence="5 6">
    <name type="scientific">Dreissena polymorpha</name>
    <name type="common">Zebra mussel</name>
    <name type="synonym">Mytilus polymorpha</name>
    <dbReference type="NCBI Taxonomy" id="45954"/>
    <lineage>
        <taxon>Eukaryota</taxon>
        <taxon>Metazoa</taxon>
        <taxon>Spiralia</taxon>
        <taxon>Lophotrochozoa</taxon>
        <taxon>Mollusca</taxon>
        <taxon>Bivalvia</taxon>
        <taxon>Autobranchia</taxon>
        <taxon>Heteroconchia</taxon>
        <taxon>Euheterodonta</taxon>
        <taxon>Imparidentia</taxon>
        <taxon>Neoheterodontei</taxon>
        <taxon>Myida</taxon>
        <taxon>Dreissenoidea</taxon>
        <taxon>Dreissenidae</taxon>
        <taxon>Dreissena</taxon>
    </lineage>
</organism>
<reference evidence="5" key="1">
    <citation type="journal article" date="2019" name="bioRxiv">
        <title>The Genome of the Zebra Mussel, Dreissena polymorpha: A Resource for Invasive Species Research.</title>
        <authorList>
            <person name="McCartney M.A."/>
            <person name="Auch B."/>
            <person name="Kono T."/>
            <person name="Mallez S."/>
            <person name="Zhang Y."/>
            <person name="Obille A."/>
            <person name="Becker A."/>
            <person name="Abrahante J.E."/>
            <person name="Garbe J."/>
            <person name="Badalamenti J.P."/>
            <person name="Herman A."/>
            <person name="Mangelson H."/>
            <person name="Liachko I."/>
            <person name="Sullivan S."/>
            <person name="Sone E.D."/>
            <person name="Koren S."/>
            <person name="Silverstein K.A.T."/>
            <person name="Beckman K.B."/>
            <person name="Gohl D.M."/>
        </authorList>
    </citation>
    <scope>NUCLEOTIDE SEQUENCE</scope>
    <source>
        <strain evidence="5">Duluth1</strain>
        <tissue evidence="5">Whole animal</tissue>
    </source>
</reference>